<dbReference type="EMBL" id="JAXCGZ010006426">
    <property type="protein sequence ID" value="KAK7079761.1"/>
    <property type="molecule type" value="Genomic_DNA"/>
</dbReference>
<reference evidence="1 2" key="1">
    <citation type="submission" date="2023-11" db="EMBL/GenBank/DDBJ databases">
        <title>Halocaridina rubra genome assembly.</title>
        <authorList>
            <person name="Smith C."/>
        </authorList>
    </citation>
    <scope>NUCLEOTIDE SEQUENCE [LARGE SCALE GENOMIC DNA]</scope>
    <source>
        <strain evidence="1">EP-1</strain>
        <tissue evidence="1">Whole</tissue>
    </source>
</reference>
<comment type="caution">
    <text evidence="1">The sequence shown here is derived from an EMBL/GenBank/DDBJ whole genome shotgun (WGS) entry which is preliminary data.</text>
</comment>
<evidence type="ECO:0000313" key="1">
    <source>
        <dbReference type="EMBL" id="KAK7079761.1"/>
    </source>
</evidence>
<organism evidence="1 2">
    <name type="scientific">Halocaridina rubra</name>
    <name type="common">Hawaiian red shrimp</name>
    <dbReference type="NCBI Taxonomy" id="373956"/>
    <lineage>
        <taxon>Eukaryota</taxon>
        <taxon>Metazoa</taxon>
        <taxon>Ecdysozoa</taxon>
        <taxon>Arthropoda</taxon>
        <taxon>Crustacea</taxon>
        <taxon>Multicrustacea</taxon>
        <taxon>Malacostraca</taxon>
        <taxon>Eumalacostraca</taxon>
        <taxon>Eucarida</taxon>
        <taxon>Decapoda</taxon>
        <taxon>Pleocyemata</taxon>
        <taxon>Caridea</taxon>
        <taxon>Atyoidea</taxon>
        <taxon>Atyidae</taxon>
        <taxon>Halocaridina</taxon>
    </lineage>
</organism>
<protein>
    <submittedName>
        <fullName evidence="1">Uncharacterized protein</fullName>
    </submittedName>
</protein>
<keyword evidence="2" id="KW-1185">Reference proteome</keyword>
<name>A0AAN9A3Y7_HALRR</name>
<accession>A0AAN9A3Y7</accession>
<sequence>MINYDAFVHSKQVVGRGPELIVSATAASAGLYICSAKSSGFAPLEGRVHLRLRGPPHIKAHAVVAVREGHPAILKCGIYHKLIS</sequence>
<dbReference type="AlphaFoldDB" id="A0AAN9A3Y7"/>
<dbReference type="Proteomes" id="UP001381693">
    <property type="component" value="Unassembled WGS sequence"/>
</dbReference>
<gene>
    <name evidence="1" type="ORF">SK128_015592</name>
</gene>
<proteinExistence type="predicted"/>
<evidence type="ECO:0000313" key="2">
    <source>
        <dbReference type="Proteomes" id="UP001381693"/>
    </source>
</evidence>